<keyword evidence="15" id="KW-1185">Reference proteome</keyword>
<accession>A0A0W0XQN4</accession>
<keyword evidence="11" id="KW-0998">Cell outer membrane</keyword>
<name>A0A0W0XQN4_9GAMM</name>
<keyword evidence="10" id="KW-0143">Chaperone</keyword>
<dbReference type="PATRIC" id="fig|458.5.peg.1780"/>
<reference evidence="14 15" key="1">
    <citation type="submission" date="2015-11" db="EMBL/GenBank/DDBJ databases">
        <title>Genomic analysis of 38 Legionella species identifies large and diverse effector repertoires.</title>
        <authorList>
            <person name="Burstein D."/>
            <person name="Amaro F."/>
            <person name="Zusman T."/>
            <person name="Lifshitz Z."/>
            <person name="Cohen O."/>
            <person name="Gilbert J.A."/>
            <person name="Pupko T."/>
            <person name="Shuman H.A."/>
            <person name="Segal G."/>
        </authorList>
    </citation>
    <scope>NUCLEOTIDE SEQUENCE [LARGE SCALE GENOMIC DNA]</scope>
    <source>
        <strain evidence="14 15">WA-270A-C2</strain>
    </source>
</reference>
<dbReference type="Pfam" id="PF03550">
    <property type="entry name" value="LolB"/>
    <property type="match status" value="1"/>
</dbReference>
<comment type="caution">
    <text evidence="14">The sequence shown here is derived from an EMBL/GenBank/DDBJ whole genome shotgun (WGS) entry which is preliminary data.</text>
</comment>
<dbReference type="PROSITE" id="PS51257">
    <property type="entry name" value="PROKAR_LIPOPROTEIN"/>
    <property type="match status" value="1"/>
</dbReference>
<evidence type="ECO:0000256" key="10">
    <source>
        <dbReference type="ARBA" id="ARBA00023186"/>
    </source>
</evidence>
<keyword evidence="5" id="KW-0813">Transport</keyword>
<gene>
    <name evidence="14" type="primary">lolB</name>
    <name evidence="14" type="ORF">Lrub_1705</name>
</gene>
<dbReference type="SUPFAM" id="SSF89392">
    <property type="entry name" value="Prokaryotic lipoproteins and lipoprotein localization factors"/>
    <property type="match status" value="1"/>
</dbReference>
<evidence type="ECO:0000313" key="15">
    <source>
        <dbReference type="Proteomes" id="UP000054608"/>
    </source>
</evidence>
<dbReference type="GO" id="GO:0009279">
    <property type="term" value="C:cell outer membrane"/>
    <property type="evidence" value="ECO:0007669"/>
    <property type="project" value="UniProtKB-SubCell"/>
</dbReference>
<evidence type="ECO:0000256" key="9">
    <source>
        <dbReference type="ARBA" id="ARBA00023139"/>
    </source>
</evidence>
<dbReference type="GO" id="GO:0015031">
    <property type="term" value="P:protein transport"/>
    <property type="evidence" value="ECO:0007669"/>
    <property type="project" value="UniProtKB-KW"/>
</dbReference>
<evidence type="ECO:0000256" key="7">
    <source>
        <dbReference type="ARBA" id="ARBA00022927"/>
    </source>
</evidence>
<dbReference type="EMBL" id="LNYT01000020">
    <property type="protein sequence ID" value="KTD46783.1"/>
    <property type="molecule type" value="Genomic_DNA"/>
</dbReference>
<proteinExistence type="inferred from homology"/>
<evidence type="ECO:0000256" key="1">
    <source>
        <dbReference type="ARBA" id="ARBA00004459"/>
    </source>
</evidence>
<protein>
    <recommendedName>
        <fullName evidence="4">Outer-membrane lipoprotein LolB</fullName>
    </recommendedName>
</protein>
<dbReference type="OrthoDB" id="9797618at2"/>
<keyword evidence="6 13" id="KW-0732">Signal</keyword>
<comment type="subcellular location">
    <subcellularLocation>
        <location evidence="1">Cell outer membrane</location>
        <topology evidence="1">Lipid-anchor</topology>
    </subcellularLocation>
</comment>
<dbReference type="AlphaFoldDB" id="A0A0W0XQN4"/>
<dbReference type="Gene3D" id="2.50.20.10">
    <property type="entry name" value="Lipoprotein localisation LolA/LolB/LppX"/>
    <property type="match status" value="1"/>
</dbReference>
<keyword evidence="8" id="KW-0472">Membrane</keyword>
<evidence type="ECO:0000256" key="3">
    <source>
        <dbReference type="ARBA" id="ARBA00011245"/>
    </source>
</evidence>
<dbReference type="RefSeq" id="WP_082651479.1">
    <property type="nucleotide sequence ID" value="NZ_CAAAIN010000005.1"/>
</dbReference>
<evidence type="ECO:0000256" key="11">
    <source>
        <dbReference type="ARBA" id="ARBA00023237"/>
    </source>
</evidence>
<keyword evidence="9" id="KW-0564">Palmitate</keyword>
<evidence type="ECO:0000256" key="6">
    <source>
        <dbReference type="ARBA" id="ARBA00022729"/>
    </source>
</evidence>
<feature type="chain" id="PRO_5006916754" description="Outer-membrane lipoprotein LolB" evidence="13">
    <location>
        <begin position="26"/>
        <end position="224"/>
    </location>
</feature>
<dbReference type="InterPro" id="IPR004565">
    <property type="entry name" value="OM_lipoprot_LolB"/>
</dbReference>
<keyword evidence="12" id="KW-0449">Lipoprotein</keyword>
<evidence type="ECO:0000313" key="14">
    <source>
        <dbReference type="EMBL" id="KTD46783.1"/>
    </source>
</evidence>
<evidence type="ECO:0000256" key="4">
    <source>
        <dbReference type="ARBA" id="ARBA00016202"/>
    </source>
</evidence>
<keyword evidence="7" id="KW-0653">Protein transport</keyword>
<evidence type="ECO:0000256" key="2">
    <source>
        <dbReference type="ARBA" id="ARBA00009696"/>
    </source>
</evidence>
<comment type="similarity">
    <text evidence="2">Belongs to the LolB family.</text>
</comment>
<dbReference type="InterPro" id="IPR029046">
    <property type="entry name" value="LolA/LolB/LppX"/>
</dbReference>
<evidence type="ECO:0000256" key="13">
    <source>
        <dbReference type="SAM" id="SignalP"/>
    </source>
</evidence>
<dbReference type="CDD" id="cd16326">
    <property type="entry name" value="LolB"/>
    <property type="match status" value="1"/>
</dbReference>
<dbReference type="STRING" id="458.Lrub_1705"/>
<dbReference type="NCBIfam" id="TIGR00548">
    <property type="entry name" value="lolB"/>
    <property type="match status" value="1"/>
</dbReference>
<evidence type="ECO:0000256" key="5">
    <source>
        <dbReference type="ARBA" id="ARBA00022448"/>
    </source>
</evidence>
<feature type="signal peptide" evidence="13">
    <location>
        <begin position="1"/>
        <end position="25"/>
    </location>
</feature>
<dbReference type="Proteomes" id="UP000054608">
    <property type="component" value="Unassembled WGS sequence"/>
</dbReference>
<comment type="subunit">
    <text evidence="3">Monomer.</text>
</comment>
<evidence type="ECO:0000256" key="12">
    <source>
        <dbReference type="ARBA" id="ARBA00023288"/>
    </source>
</evidence>
<organism evidence="14 15">
    <name type="scientific">Legionella rubrilucens</name>
    <dbReference type="NCBI Taxonomy" id="458"/>
    <lineage>
        <taxon>Bacteria</taxon>
        <taxon>Pseudomonadati</taxon>
        <taxon>Pseudomonadota</taxon>
        <taxon>Gammaproteobacteria</taxon>
        <taxon>Legionellales</taxon>
        <taxon>Legionellaceae</taxon>
        <taxon>Legionella</taxon>
    </lineage>
</organism>
<evidence type="ECO:0000256" key="8">
    <source>
        <dbReference type="ARBA" id="ARBA00023136"/>
    </source>
</evidence>
<sequence length="224" mass="23763">MNALKCSSLCLLLLLTACAPRHHHAIHSGPGDNLSGETAANGQPLTAGEAATAPAVNVSPAEQAKQTASISSWELSGAMAARGKKKSWTASVNWLQNGPGSYQIRLFGPLGSGTVMIDKKGSVVTLRDGPKKVSSGSADALLRKETGIGLPVANLYYWVRGLPAPGAVQTAQRDPQNRLVLLRQAGYTIQYLGYSAVGRAALPSQIRLQGHDIFIKMVIKKWRI</sequence>